<dbReference type="Pfam" id="PF01135">
    <property type="entry name" value="PCMT"/>
    <property type="match status" value="1"/>
</dbReference>
<dbReference type="InterPro" id="IPR000682">
    <property type="entry name" value="PCMT"/>
</dbReference>
<dbReference type="GO" id="GO:0005737">
    <property type="term" value="C:cytoplasm"/>
    <property type="evidence" value="ECO:0007669"/>
    <property type="project" value="TreeGrafter"/>
</dbReference>
<protein>
    <submittedName>
        <fullName evidence="2">Protein-L-isoaspartate O-methyltransferase</fullName>
        <ecNumber evidence="2">2.1.1.77</ecNumber>
    </submittedName>
</protein>
<dbReference type="CDD" id="cd02440">
    <property type="entry name" value="AdoMet_MTases"/>
    <property type="match status" value="1"/>
</dbReference>
<dbReference type="EC" id="2.1.1.77" evidence="2"/>
<dbReference type="SUPFAM" id="SSF53335">
    <property type="entry name" value="S-adenosyl-L-methionine-dependent methyltransferases"/>
    <property type="match status" value="1"/>
</dbReference>
<dbReference type="InterPro" id="IPR029063">
    <property type="entry name" value="SAM-dependent_MTases_sf"/>
</dbReference>
<dbReference type="AlphaFoldDB" id="A0A3B0WIH1"/>
<name>A0A3B0WIH1_9ZZZZ</name>
<sequence>MDFEKARFNMVEQQVRPWDVLNPRVLDVISEMPREQFAPSEFKNLAYVDTRIPLGNFEDKPCTMANPIIDGRILQELDIQDEDLILEIGTGSGYLTACLAKLGRHVDTVDINADLTAMAEKNLQSLNITNINLTTGDASKNWNQKRNYDVIAITAAMKTIPTSYKKLLKPGGRLFVVTGEAPAMTAYRITRTGNEAWTTEELFETSIEPMIQPVKQTFTF</sequence>
<dbReference type="Gene3D" id="3.40.50.150">
    <property type="entry name" value="Vaccinia Virus protein VP39"/>
    <property type="match status" value="1"/>
</dbReference>
<evidence type="ECO:0000313" key="2">
    <source>
        <dbReference type="EMBL" id="VAW51102.1"/>
    </source>
</evidence>
<dbReference type="GO" id="GO:0032259">
    <property type="term" value="P:methylation"/>
    <property type="evidence" value="ECO:0007669"/>
    <property type="project" value="UniProtKB-KW"/>
</dbReference>
<evidence type="ECO:0000256" key="1">
    <source>
        <dbReference type="ARBA" id="ARBA00005369"/>
    </source>
</evidence>
<dbReference type="PANTHER" id="PTHR11579:SF18">
    <property type="entry name" value="PROTEIN-L-ISOASPARTATE O-METHYLTRANSFERASE"/>
    <property type="match status" value="1"/>
</dbReference>
<organism evidence="2">
    <name type="scientific">hydrothermal vent metagenome</name>
    <dbReference type="NCBI Taxonomy" id="652676"/>
    <lineage>
        <taxon>unclassified sequences</taxon>
        <taxon>metagenomes</taxon>
        <taxon>ecological metagenomes</taxon>
    </lineage>
</organism>
<dbReference type="EMBL" id="UOFE01000013">
    <property type="protein sequence ID" value="VAW51102.1"/>
    <property type="molecule type" value="Genomic_DNA"/>
</dbReference>
<dbReference type="PANTHER" id="PTHR11579">
    <property type="entry name" value="PROTEIN-L-ISOASPARTATE O-METHYLTRANSFERASE"/>
    <property type="match status" value="1"/>
</dbReference>
<proteinExistence type="inferred from homology"/>
<dbReference type="GO" id="GO:0004719">
    <property type="term" value="F:protein-L-isoaspartate (D-aspartate) O-methyltransferase activity"/>
    <property type="evidence" value="ECO:0007669"/>
    <property type="project" value="UniProtKB-EC"/>
</dbReference>
<gene>
    <name evidence="2" type="ORF">MNBD_GAMMA05-979</name>
</gene>
<comment type="similarity">
    <text evidence="1">Belongs to the methyltransferase superfamily. L-isoaspartyl/D-aspartyl protein methyltransferase family.</text>
</comment>
<keyword evidence="2" id="KW-0808">Transferase</keyword>
<reference evidence="2" key="1">
    <citation type="submission" date="2018-06" db="EMBL/GenBank/DDBJ databases">
        <authorList>
            <person name="Zhirakovskaya E."/>
        </authorList>
    </citation>
    <scope>NUCLEOTIDE SEQUENCE</scope>
</reference>
<keyword evidence="2" id="KW-0489">Methyltransferase</keyword>
<accession>A0A3B0WIH1</accession>